<evidence type="ECO:0000256" key="1">
    <source>
        <dbReference type="SAM" id="Phobius"/>
    </source>
</evidence>
<keyword evidence="1" id="KW-0472">Membrane</keyword>
<gene>
    <name evidence="2" type="ORF">IQ251_18890</name>
</gene>
<dbReference type="AlphaFoldDB" id="A0A929G258"/>
<proteinExistence type="predicted"/>
<dbReference type="EMBL" id="JADEYC010000045">
    <property type="protein sequence ID" value="MBE9376522.1"/>
    <property type="molecule type" value="Genomic_DNA"/>
</dbReference>
<keyword evidence="1" id="KW-1133">Transmembrane helix</keyword>
<reference evidence="2" key="1">
    <citation type="submission" date="2020-10" db="EMBL/GenBank/DDBJ databases">
        <title>Diversity and distribution of actinomycetes associated with coral in the coast of Hainan.</title>
        <authorList>
            <person name="Li F."/>
        </authorList>
    </citation>
    <scope>NUCLEOTIDE SEQUENCE</scope>
    <source>
        <strain evidence="2">HNM0983</strain>
    </source>
</reference>
<keyword evidence="3" id="KW-1185">Reference proteome</keyword>
<comment type="caution">
    <text evidence="2">The sequence shown here is derived from an EMBL/GenBank/DDBJ whole genome shotgun (WGS) entry which is preliminary data.</text>
</comment>
<dbReference type="RefSeq" id="WP_193930308.1">
    <property type="nucleotide sequence ID" value="NZ_JADEYC010000045.1"/>
</dbReference>
<protein>
    <submittedName>
        <fullName evidence="2">Uncharacterized protein</fullName>
    </submittedName>
</protein>
<accession>A0A929G258</accession>
<name>A0A929G258_9PSEU</name>
<dbReference type="Proteomes" id="UP000598360">
    <property type="component" value="Unassembled WGS sequence"/>
</dbReference>
<organism evidence="2 3">
    <name type="scientific">Saccharopolyspora montiporae</name>
    <dbReference type="NCBI Taxonomy" id="2781240"/>
    <lineage>
        <taxon>Bacteria</taxon>
        <taxon>Bacillati</taxon>
        <taxon>Actinomycetota</taxon>
        <taxon>Actinomycetes</taxon>
        <taxon>Pseudonocardiales</taxon>
        <taxon>Pseudonocardiaceae</taxon>
        <taxon>Saccharopolyspora</taxon>
    </lineage>
</organism>
<feature type="transmembrane region" description="Helical" evidence="1">
    <location>
        <begin position="12"/>
        <end position="34"/>
    </location>
</feature>
<evidence type="ECO:0000313" key="3">
    <source>
        <dbReference type="Proteomes" id="UP000598360"/>
    </source>
</evidence>
<evidence type="ECO:0000313" key="2">
    <source>
        <dbReference type="EMBL" id="MBE9376522.1"/>
    </source>
</evidence>
<feature type="transmembrane region" description="Helical" evidence="1">
    <location>
        <begin position="40"/>
        <end position="59"/>
    </location>
</feature>
<sequence>MTARPGGWPRRVRVRMVIALLAPSAGNLLGLLFLPEGSARRFALFAAGVLVSVLLLPGLRREHRRAREAGELQEIGPPDFRRAARYTDVRSALRDSDVRKVFRS</sequence>
<keyword evidence="1" id="KW-0812">Transmembrane</keyword>